<organism evidence="1">
    <name type="scientific">marine sediment metagenome</name>
    <dbReference type="NCBI Taxonomy" id="412755"/>
    <lineage>
        <taxon>unclassified sequences</taxon>
        <taxon>metagenomes</taxon>
        <taxon>ecological metagenomes</taxon>
    </lineage>
</organism>
<gene>
    <name evidence="1" type="ORF">LCGC14_1341760</name>
</gene>
<reference evidence="1" key="1">
    <citation type="journal article" date="2015" name="Nature">
        <title>Complex archaea that bridge the gap between prokaryotes and eukaryotes.</title>
        <authorList>
            <person name="Spang A."/>
            <person name="Saw J.H."/>
            <person name="Jorgensen S.L."/>
            <person name="Zaremba-Niedzwiedzka K."/>
            <person name="Martijn J."/>
            <person name="Lind A.E."/>
            <person name="van Eijk R."/>
            <person name="Schleper C."/>
            <person name="Guy L."/>
            <person name="Ettema T.J."/>
        </authorList>
    </citation>
    <scope>NUCLEOTIDE SEQUENCE</scope>
</reference>
<sequence>MPIVETYWLFDLGAGSSMSEEDAALVFRQWRNTGVIPAAVYSDWELEIIGDNSGMQVKMKAGTHNVMGYWYQALGIISDRLVLTIAAADPANPRIDRVVVWVHPDNNTMGVKVVEGTPGGAPSAPPLVQDLDDEWQESLALVAVAASETSIESGHVTDDRTFSYPDFDVNATVLPTQISPQGAGSTLDADTVDGWSPGGVVI</sequence>
<dbReference type="EMBL" id="LAZR01008211">
    <property type="protein sequence ID" value="KKM80255.1"/>
    <property type="molecule type" value="Genomic_DNA"/>
</dbReference>
<accession>A0A0F9MUC7</accession>
<feature type="non-terminal residue" evidence="1">
    <location>
        <position position="202"/>
    </location>
</feature>
<name>A0A0F9MUC7_9ZZZZ</name>
<evidence type="ECO:0008006" key="2">
    <source>
        <dbReference type="Google" id="ProtNLM"/>
    </source>
</evidence>
<proteinExistence type="predicted"/>
<comment type="caution">
    <text evidence="1">The sequence shown here is derived from an EMBL/GenBank/DDBJ whole genome shotgun (WGS) entry which is preliminary data.</text>
</comment>
<protein>
    <recommendedName>
        <fullName evidence="2">Minor tail protein</fullName>
    </recommendedName>
</protein>
<dbReference type="AlphaFoldDB" id="A0A0F9MUC7"/>
<evidence type="ECO:0000313" key="1">
    <source>
        <dbReference type="EMBL" id="KKM80255.1"/>
    </source>
</evidence>